<dbReference type="AlphaFoldDB" id="A0A387FZW6"/>
<dbReference type="InterPro" id="IPR046914">
    <property type="entry name" value="ABC-3C_CTD6"/>
</dbReference>
<dbReference type="Proteomes" id="UP000282195">
    <property type="component" value="Chromosome"/>
</dbReference>
<dbReference type="InterPro" id="IPR011335">
    <property type="entry name" value="Restrct_endonuc-II-like"/>
</dbReference>
<dbReference type="OrthoDB" id="3242664at2"/>
<evidence type="ECO:0000313" key="3">
    <source>
        <dbReference type="Proteomes" id="UP000282195"/>
    </source>
</evidence>
<reference evidence="2 3" key="1">
    <citation type="submission" date="2018-10" db="EMBL/GenBank/DDBJ databases">
        <title>Rhizobium etli, R. leguminosarum and a new Rhizobium genospecies from Phaseolus dumosus.</title>
        <authorList>
            <person name="Ramirez-Puebla S.T."/>
            <person name="Rogel-Hernandez M.A."/>
            <person name="Guerrero G."/>
            <person name="Ormeno-Orrillo E."/>
            <person name="Martinez-Romero J.C."/>
            <person name="Negrete-Yankelevich S."/>
            <person name="Martinez-Romero E."/>
        </authorList>
    </citation>
    <scope>NUCLEOTIDE SEQUENCE [LARGE SCALE GENOMIC DNA]</scope>
    <source>
        <strain evidence="2 3">CCGE525</strain>
    </source>
</reference>
<dbReference type="KEGG" id="rjg:CCGE525_15090"/>
<name>A0A387FZW6_9HYPH</name>
<evidence type="ECO:0000259" key="1">
    <source>
        <dbReference type="Pfam" id="PF20282"/>
    </source>
</evidence>
<organism evidence="2 3">
    <name type="scientific">Rhizobium jaguaris</name>
    <dbReference type="NCBI Taxonomy" id="1312183"/>
    <lineage>
        <taxon>Bacteria</taxon>
        <taxon>Pseudomonadati</taxon>
        <taxon>Pseudomonadota</taxon>
        <taxon>Alphaproteobacteria</taxon>
        <taxon>Hyphomicrobiales</taxon>
        <taxon>Rhizobiaceae</taxon>
        <taxon>Rhizobium/Agrobacterium group</taxon>
        <taxon>Rhizobium</taxon>
    </lineage>
</organism>
<accession>A0A387FZW6</accession>
<feature type="domain" description="ABC-three component systems C-terminal" evidence="1">
    <location>
        <begin position="232"/>
        <end position="361"/>
    </location>
</feature>
<sequence>MKALDKPTKWPGANARLLGPSHGLPVKPIDRLALFSADEFERFVLEWADDYLAQKLPGVTQVQQRGGSGDKGRDIVVWFGAPGSPDRYWHLYQCKRYSTALGEAKAVAEIGKVLYFAWRGDFSLPKEYWFVTRKGVTNDLQDTVDHNKLGAFLIDNWDEYCAGSIISKTKIPLEGDFLEFVKAIDFSFVRVKQPLEILGEHAQTKYHRFVFGAPLVDRAKPAVPPSLIAEKERGYVRQLYDVIGELTGMYVQTEADFDGHSKSALLFKRSRASFYSAEGLKELSRDQMNDEQFFDDLLERFETGLYYTYSGPAANGYERLAATVKAAQIQQIDGHVLKEHMSPLDREGVCHHLANSGTVTWCDDE</sequence>
<dbReference type="Pfam" id="PF20282">
    <property type="entry name" value="CTD6"/>
    <property type="match status" value="1"/>
</dbReference>
<dbReference type="Gene3D" id="3.40.1350.10">
    <property type="match status" value="1"/>
</dbReference>
<gene>
    <name evidence="2" type="ORF">CCGE525_15090</name>
</gene>
<dbReference type="EMBL" id="CP032694">
    <property type="protein sequence ID" value="AYG61481.1"/>
    <property type="molecule type" value="Genomic_DNA"/>
</dbReference>
<keyword evidence="3" id="KW-1185">Reference proteome</keyword>
<protein>
    <recommendedName>
        <fullName evidence="1">ABC-three component systems C-terminal domain-containing protein</fullName>
    </recommendedName>
</protein>
<dbReference type="GO" id="GO:0003676">
    <property type="term" value="F:nucleic acid binding"/>
    <property type="evidence" value="ECO:0007669"/>
    <property type="project" value="InterPro"/>
</dbReference>
<proteinExistence type="predicted"/>
<dbReference type="InterPro" id="IPR011856">
    <property type="entry name" value="tRNA_endonuc-like_dom_sf"/>
</dbReference>
<dbReference type="SUPFAM" id="SSF52980">
    <property type="entry name" value="Restriction endonuclease-like"/>
    <property type="match status" value="1"/>
</dbReference>
<evidence type="ECO:0000313" key="2">
    <source>
        <dbReference type="EMBL" id="AYG61481.1"/>
    </source>
</evidence>